<dbReference type="GO" id="GO:0016973">
    <property type="term" value="P:poly(A)+ mRNA export from nucleus"/>
    <property type="evidence" value="ECO:0007669"/>
    <property type="project" value="InterPro"/>
</dbReference>
<evidence type="ECO:0000256" key="7">
    <source>
        <dbReference type="ARBA" id="ARBA00023132"/>
    </source>
</evidence>
<dbReference type="GO" id="GO:0005737">
    <property type="term" value="C:cytoplasm"/>
    <property type="evidence" value="ECO:0007669"/>
    <property type="project" value="TreeGrafter"/>
</dbReference>
<feature type="compositionally biased region" description="Acidic residues" evidence="13">
    <location>
        <begin position="91"/>
        <end position="110"/>
    </location>
</feature>
<name>A0A814DVV6_9BILA</name>
<dbReference type="AlphaFoldDB" id="A0A814DVV6"/>
<dbReference type="GO" id="GO:0044614">
    <property type="term" value="C:nuclear pore cytoplasmic filaments"/>
    <property type="evidence" value="ECO:0007669"/>
    <property type="project" value="TreeGrafter"/>
</dbReference>
<keyword evidence="8" id="KW-0539">Nucleus</keyword>
<evidence type="ECO:0000256" key="4">
    <source>
        <dbReference type="ARBA" id="ARBA00022816"/>
    </source>
</evidence>
<evidence type="ECO:0000256" key="12">
    <source>
        <dbReference type="ARBA" id="ARBA00030897"/>
    </source>
</evidence>
<dbReference type="GO" id="GO:0015031">
    <property type="term" value="P:protein transport"/>
    <property type="evidence" value="ECO:0007669"/>
    <property type="project" value="UniProtKB-KW"/>
</dbReference>
<dbReference type="Proteomes" id="UP000663877">
    <property type="component" value="Unassembled WGS sequence"/>
</dbReference>
<accession>A0A814DVV6</accession>
<comment type="function">
    <text evidence="9">Required for the export of mRNAs containing poly(A) tails from the nucleus into the cytoplasm. May be involved in the terminal step of the mRNA transport through the nuclear pore complex (NPC).</text>
</comment>
<evidence type="ECO:0000256" key="6">
    <source>
        <dbReference type="ARBA" id="ARBA00023010"/>
    </source>
</evidence>
<evidence type="ECO:0000313" key="15">
    <source>
        <dbReference type="EMBL" id="CAF0963641.1"/>
    </source>
</evidence>
<dbReference type="EMBL" id="CAJNOI010000029">
    <property type="protein sequence ID" value="CAF0874774.1"/>
    <property type="molecule type" value="Genomic_DNA"/>
</dbReference>
<protein>
    <recommendedName>
        <fullName evidence="10">mRNA export factor GLE1</fullName>
    </recommendedName>
    <alternativeName>
        <fullName evidence="12">GLE1 RNA export mediator</fullName>
    </alternativeName>
    <alternativeName>
        <fullName evidence="11">Nucleoporin GLE1</fullName>
    </alternativeName>
</protein>
<dbReference type="Proteomes" id="UP000663832">
    <property type="component" value="Unassembled WGS sequence"/>
</dbReference>
<comment type="similarity">
    <text evidence="2">Belongs to the GLE1 family.</text>
</comment>
<evidence type="ECO:0000313" key="14">
    <source>
        <dbReference type="EMBL" id="CAF0874774.1"/>
    </source>
</evidence>
<keyword evidence="16" id="KW-1185">Reference proteome</keyword>
<keyword evidence="6" id="KW-0811">Translocation</keyword>
<dbReference type="InterPro" id="IPR012476">
    <property type="entry name" value="GLE1"/>
</dbReference>
<dbReference type="EMBL" id="CAJNOM010000065">
    <property type="protein sequence ID" value="CAF0963641.1"/>
    <property type="molecule type" value="Genomic_DNA"/>
</dbReference>
<evidence type="ECO:0000256" key="1">
    <source>
        <dbReference type="ARBA" id="ARBA00004567"/>
    </source>
</evidence>
<evidence type="ECO:0000256" key="9">
    <source>
        <dbReference type="ARBA" id="ARBA00024680"/>
    </source>
</evidence>
<dbReference type="GO" id="GO:0031369">
    <property type="term" value="F:translation initiation factor binding"/>
    <property type="evidence" value="ECO:0007669"/>
    <property type="project" value="TreeGrafter"/>
</dbReference>
<dbReference type="GO" id="GO:0000822">
    <property type="term" value="F:inositol hexakisphosphate binding"/>
    <property type="evidence" value="ECO:0007669"/>
    <property type="project" value="TreeGrafter"/>
</dbReference>
<keyword evidence="3" id="KW-0813">Transport</keyword>
<feature type="compositionally biased region" description="Low complexity" evidence="13">
    <location>
        <begin position="183"/>
        <end position="202"/>
    </location>
</feature>
<dbReference type="PANTHER" id="PTHR12960:SF0">
    <property type="entry name" value="MRNA EXPORT FACTOR GLE1"/>
    <property type="match status" value="1"/>
</dbReference>
<proteinExistence type="inferred from homology"/>
<dbReference type="Gene3D" id="1.25.40.510">
    <property type="entry name" value="GLE1-like"/>
    <property type="match status" value="1"/>
</dbReference>
<evidence type="ECO:0000256" key="3">
    <source>
        <dbReference type="ARBA" id="ARBA00022448"/>
    </source>
</evidence>
<keyword evidence="5" id="KW-0653">Protein transport</keyword>
<dbReference type="PANTHER" id="PTHR12960">
    <property type="entry name" value="GLE-1-RELATED"/>
    <property type="match status" value="1"/>
</dbReference>
<organism evidence="15 16">
    <name type="scientific">Adineta steineri</name>
    <dbReference type="NCBI Taxonomy" id="433720"/>
    <lineage>
        <taxon>Eukaryota</taxon>
        <taxon>Metazoa</taxon>
        <taxon>Spiralia</taxon>
        <taxon>Gnathifera</taxon>
        <taxon>Rotifera</taxon>
        <taxon>Eurotatoria</taxon>
        <taxon>Bdelloidea</taxon>
        <taxon>Adinetida</taxon>
        <taxon>Adinetidae</taxon>
        <taxon>Adineta</taxon>
    </lineage>
</organism>
<dbReference type="GO" id="GO:0005543">
    <property type="term" value="F:phospholipid binding"/>
    <property type="evidence" value="ECO:0007669"/>
    <property type="project" value="TreeGrafter"/>
</dbReference>
<evidence type="ECO:0000256" key="5">
    <source>
        <dbReference type="ARBA" id="ARBA00022927"/>
    </source>
</evidence>
<reference evidence="15" key="1">
    <citation type="submission" date="2021-02" db="EMBL/GenBank/DDBJ databases">
        <authorList>
            <person name="Nowell W R."/>
        </authorList>
    </citation>
    <scope>NUCLEOTIDE SEQUENCE</scope>
</reference>
<comment type="subcellular location">
    <subcellularLocation>
        <location evidence="1">Nucleus</location>
        <location evidence="1">Nuclear pore complex</location>
    </subcellularLocation>
</comment>
<gene>
    <name evidence="14" type="ORF">BJG266_LOCUS9096</name>
    <name evidence="15" type="ORF">QVE165_LOCUS12905</name>
</gene>
<feature type="compositionally biased region" description="Polar residues" evidence="13">
    <location>
        <begin position="125"/>
        <end position="136"/>
    </location>
</feature>
<keyword evidence="4" id="KW-0509">mRNA transport</keyword>
<evidence type="ECO:0000256" key="2">
    <source>
        <dbReference type="ARBA" id="ARBA00011056"/>
    </source>
</evidence>
<dbReference type="OrthoDB" id="420884at2759"/>
<dbReference type="InterPro" id="IPR038506">
    <property type="entry name" value="GLE1-like_sf"/>
</dbReference>
<keyword evidence="7" id="KW-0906">Nuclear pore complex</keyword>
<evidence type="ECO:0000313" key="16">
    <source>
        <dbReference type="Proteomes" id="UP000663832"/>
    </source>
</evidence>
<dbReference type="Pfam" id="PF07817">
    <property type="entry name" value="GLE1"/>
    <property type="match status" value="1"/>
</dbReference>
<evidence type="ECO:0000256" key="11">
    <source>
        <dbReference type="ARBA" id="ARBA00029983"/>
    </source>
</evidence>
<evidence type="ECO:0000256" key="8">
    <source>
        <dbReference type="ARBA" id="ARBA00023242"/>
    </source>
</evidence>
<sequence length="489" mass="56379">MDEIYENKLIYYRRIEKRIKDVEENEAITNKAMEQIRQQSESNPISFGPANDLIRFFYILEQQYQSDSDEIRTKSREDLLEYLDQFRTTNDEIDNEENDDEEDQEPEESVEIQQSEPISLPMIPPSTTISPKAQPLSTQSIPLQLPSVLSSKSQPLSNESLPMQQPSVGLSSFVQAANTTPVLSQSSSDKPQLSSTLSPVTSPSCITPGTLKNYEKLLSEAQQYKQCFETIDKSRKSLLISFLRETLNKLRTDTYEILKSELFQYLKGQKSRGDIRISSNEERLLCLSMFAKLILRQLLGGDLDDKKTEVLLPLIRDINENKEQKEFRIIFLDCLHERCPYTVPLYPERTATMDDIKYKLALGYVVKKEGDQERLETNDEFLNRMNGFIRLFCKLLVNRIPPFDDGSTFVWTWCSDVLNLPPRPDLTALLLRVFLQEAGDMMIKTYPPQFQKIINTIRKKENFDKIVTGASESEKSQLAQALDKFPKKT</sequence>
<evidence type="ECO:0000256" key="10">
    <source>
        <dbReference type="ARBA" id="ARBA00026227"/>
    </source>
</evidence>
<feature type="region of interest" description="Disordered" evidence="13">
    <location>
        <begin position="86"/>
        <end position="136"/>
    </location>
</feature>
<feature type="region of interest" description="Disordered" evidence="13">
    <location>
        <begin position="181"/>
        <end position="202"/>
    </location>
</feature>
<comment type="caution">
    <text evidence="15">The sequence shown here is derived from an EMBL/GenBank/DDBJ whole genome shotgun (WGS) entry which is preliminary data.</text>
</comment>
<evidence type="ECO:0000256" key="13">
    <source>
        <dbReference type="SAM" id="MobiDB-lite"/>
    </source>
</evidence>